<feature type="transmembrane region" description="Helical" evidence="8">
    <location>
        <begin position="735"/>
        <end position="759"/>
    </location>
</feature>
<evidence type="ECO:0000256" key="2">
    <source>
        <dbReference type="ARBA" id="ARBA00022475"/>
    </source>
</evidence>
<evidence type="ECO:0000256" key="1">
    <source>
        <dbReference type="ARBA" id="ARBA00004651"/>
    </source>
</evidence>
<sequence>MYLSIIVVIVATNFKILAASVISDKIIFITDSSCLYFFTSDVQDIIKSANSVKILVGGSCLGKMHTLNTSDEWIGVNHIAKFGTHSFTHIFYRASDSSIESWIDIYSKLQLSQFSKDFFNFSQSYYRKYDDYNSSTFKTDRLRSLLVKDKFIFIETSASSKAKITHIIHDSITLQNLPEYMQSTINSSKSDGEPQTEWGYPTVLYSTLAGWGSRCKFSNIYDQLSNLTLRFNANDMLFCEVFLHFNLTHQTSYHFSAYRWARLFTLRDDLLSAFIPDSNAVFYSSPGITFVVMKEAPLVWGNIFQPFSPIVWAFLGVCGILSGLFTYCITGNASYKILSLAKTEKLSQQIWMPIQEYVLLVLRSAYGGMILVGLLVPLYPWTPKTFSELNQTNNFIAATAYSEAVQPEHLRDTKVLNGIKKWRDREVEGPAKSTPSSYLEDDANDTAHRYALFMYDDRKLFFTYGRSQLSTTAKYLHRMETNTESVLREMRYISVAIGSKLQFVVDAIRRNFEAGTWIRWWNLEKNYYKYVAPKLVNKYLEKSLPEERIDFTERSLKVADVGTILVIWDYTSSIDKIEKNIVLNIVQGTKVLFTNETKISMSVGPNDTRRVSPGLHSVIGGNADLFINHIVPFDLHSFRLFGKVEIFHPSLDGVNMVAIFQQPRMDQIRNVYLLPFTHQLWISCLTTLLTIHALRALLVEKRVVGADTILSVISNISLQGFWSGLRYDYPFAGKLIFWMGSLASVCFYWVYSASLYSIITSARIPVKGFTDLIKYQYTMVVHENSASGKSELQNLITIFGLSQKQITTNTASEVTMLLDAPFTLISYWDLFHRVAMLQNYTDKFLCSKLTWLDFPQMQRSHCWTARKGFLYKEVFNIKLLLIRERGLNFKYMRDSLRDKILFCKTNENVPISMSSNETFSAFIISLVGIVFSLFVLLGELLGNSSGGPTAMLSNSNSIHKNLTKVCGEEKTRSKYGYQGT</sequence>
<keyword evidence="4 8" id="KW-1133">Transmembrane helix</keyword>
<dbReference type="PANTHER" id="PTHR42643">
    <property type="entry name" value="IONOTROPIC RECEPTOR 20A-RELATED"/>
    <property type="match status" value="1"/>
</dbReference>
<evidence type="ECO:0000313" key="10">
    <source>
        <dbReference type="EMBL" id="OXA58269.1"/>
    </source>
</evidence>
<comment type="caution">
    <text evidence="10">The sequence shown here is derived from an EMBL/GenBank/DDBJ whole genome shotgun (WGS) entry which is preliminary data.</text>
</comment>
<dbReference type="EMBL" id="LNIX01000003">
    <property type="protein sequence ID" value="OXA58269.1"/>
    <property type="molecule type" value="Genomic_DNA"/>
</dbReference>
<keyword evidence="6" id="KW-0675">Receptor</keyword>
<accession>A0A226ELC8</accession>
<evidence type="ECO:0000256" key="3">
    <source>
        <dbReference type="ARBA" id="ARBA00022692"/>
    </source>
</evidence>
<keyword evidence="9" id="KW-0732">Signal</keyword>
<dbReference type="Proteomes" id="UP000198287">
    <property type="component" value="Unassembled WGS sequence"/>
</dbReference>
<keyword evidence="7" id="KW-0325">Glycoprotein</keyword>
<dbReference type="GO" id="GO:0005886">
    <property type="term" value="C:plasma membrane"/>
    <property type="evidence" value="ECO:0007669"/>
    <property type="project" value="UniProtKB-SubCell"/>
</dbReference>
<evidence type="ECO:0000256" key="5">
    <source>
        <dbReference type="ARBA" id="ARBA00023136"/>
    </source>
</evidence>
<keyword evidence="5 8" id="KW-0472">Membrane</keyword>
<reference evidence="10 11" key="1">
    <citation type="submission" date="2015-12" db="EMBL/GenBank/DDBJ databases">
        <title>The genome of Folsomia candida.</title>
        <authorList>
            <person name="Faddeeva A."/>
            <person name="Derks M.F."/>
            <person name="Anvar Y."/>
            <person name="Smit S."/>
            <person name="Van Straalen N."/>
            <person name="Roelofs D."/>
        </authorList>
    </citation>
    <scope>NUCLEOTIDE SEQUENCE [LARGE SCALE GENOMIC DNA]</scope>
    <source>
        <strain evidence="10 11">VU population</strain>
        <tissue evidence="10">Whole body</tissue>
    </source>
</reference>
<feature type="signal peptide" evidence="9">
    <location>
        <begin position="1"/>
        <end position="19"/>
    </location>
</feature>
<protein>
    <submittedName>
        <fullName evidence="10">Uncharacterized protein</fullName>
    </submittedName>
</protein>
<gene>
    <name evidence="10" type="ORF">Fcan01_06910</name>
</gene>
<feature type="transmembrane region" description="Helical" evidence="8">
    <location>
        <begin position="310"/>
        <end position="335"/>
    </location>
</feature>
<evidence type="ECO:0000256" key="6">
    <source>
        <dbReference type="ARBA" id="ARBA00023170"/>
    </source>
</evidence>
<evidence type="ECO:0000256" key="8">
    <source>
        <dbReference type="SAM" id="Phobius"/>
    </source>
</evidence>
<proteinExistence type="predicted"/>
<evidence type="ECO:0000256" key="9">
    <source>
        <dbReference type="SAM" id="SignalP"/>
    </source>
</evidence>
<feature type="transmembrane region" description="Helical" evidence="8">
    <location>
        <begin position="919"/>
        <end position="938"/>
    </location>
</feature>
<keyword evidence="11" id="KW-1185">Reference proteome</keyword>
<organism evidence="10 11">
    <name type="scientific">Folsomia candida</name>
    <name type="common">Springtail</name>
    <dbReference type="NCBI Taxonomy" id="158441"/>
    <lineage>
        <taxon>Eukaryota</taxon>
        <taxon>Metazoa</taxon>
        <taxon>Ecdysozoa</taxon>
        <taxon>Arthropoda</taxon>
        <taxon>Hexapoda</taxon>
        <taxon>Collembola</taxon>
        <taxon>Entomobryomorpha</taxon>
        <taxon>Isotomoidea</taxon>
        <taxon>Isotomidae</taxon>
        <taxon>Proisotominae</taxon>
        <taxon>Folsomia</taxon>
    </lineage>
</organism>
<evidence type="ECO:0000256" key="4">
    <source>
        <dbReference type="ARBA" id="ARBA00022989"/>
    </source>
</evidence>
<dbReference type="InterPro" id="IPR052192">
    <property type="entry name" value="Insect_Ionotropic_Sensory_Rcpt"/>
</dbReference>
<dbReference type="AlphaFoldDB" id="A0A226ELC8"/>
<keyword evidence="3 8" id="KW-0812">Transmembrane</keyword>
<feature type="transmembrane region" description="Helical" evidence="8">
    <location>
        <begin position="356"/>
        <end position="381"/>
    </location>
</feature>
<keyword evidence="2" id="KW-1003">Cell membrane</keyword>
<comment type="subcellular location">
    <subcellularLocation>
        <location evidence="1">Cell membrane</location>
        <topology evidence="1">Multi-pass membrane protein</topology>
    </subcellularLocation>
</comment>
<dbReference type="OrthoDB" id="6891213at2759"/>
<feature type="chain" id="PRO_5013325171" evidence="9">
    <location>
        <begin position="20"/>
        <end position="980"/>
    </location>
</feature>
<evidence type="ECO:0000313" key="11">
    <source>
        <dbReference type="Proteomes" id="UP000198287"/>
    </source>
</evidence>
<name>A0A226ELC8_FOLCA</name>
<evidence type="ECO:0000256" key="7">
    <source>
        <dbReference type="ARBA" id="ARBA00023180"/>
    </source>
</evidence>
<dbReference type="PANTHER" id="PTHR42643:SF32">
    <property type="entry name" value="IONOTROPIC RECEPTOR 31A, ISOFORM C-RELATED"/>
    <property type="match status" value="1"/>
</dbReference>